<dbReference type="InterPro" id="IPR024072">
    <property type="entry name" value="DHFR-like_dom_sf"/>
</dbReference>
<dbReference type="InterPro" id="IPR001796">
    <property type="entry name" value="DHFR_dom"/>
</dbReference>
<keyword evidence="2" id="KW-0554">One-carbon metabolism</keyword>
<keyword evidence="3" id="KW-0489">Methyltransferase</keyword>
<reference evidence="11" key="3">
    <citation type="journal article" date="2020" name="Plant Biotechnol. J.">
        <title>The pomegranate (Punica granatum L.) draft genome dissects genetic divergence between soft- and hard-seeded cultivars.</title>
        <authorList>
            <person name="Luo X."/>
            <person name="Li H."/>
            <person name="Wu Z."/>
            <person name="Yao W."/>
            <person name="Zhao P."/>
            <person name="Cao D."/>
            <person name="Yu H."/>
            <person name="Li K."/>
            <person name="Poudel K."/>
            <person name="Zhao D."/>
            <person name="Zhang F."/>
            <person name="Xia X."/>
            <person name="Chen L."/>
            <person name="Wang Q."/>
            <person name="Jing D."/>
            <person name="Cao S."/>
        </authorList>
    </citation>
    <scope>NUCLEOTIDE SEQUENCE [LARGE SCALE GENOMIC DNA]</scope>
</reference>
<evidence type="ECO:0000256" key="7">
    <source>
        <dbReference type="RuleBase" id="RU004474"/>
    </source>
</evidence>
<dbReference type="Pfam" id="PF00303">
    <property type="entry name" value="Thymidylat_synt"/>
    <property type="match status" value="2"/>
</dbReference>
<dbReference type="GO" id="GO:0006231">
    <property type="term" value="P:dTMP biosynthetic process"/>
    <property type="evidence" value="ECO:0007669"/>
    <property type="project" value="TreeGrafter"/>
</dbReference>
<evidence type="ECO:0000313" key="9">
    <source>
        <dbReference type="EMBL" id="OWM75040.1"/>
    </source>
</evidence>
<dbReference type="Gene3D" id="3.40.430.10">
    <property type="entry name" value="Dihydrofolate Reductase, subunit A"/>
    <property type="match status" value="1"/>
</dbReference>
<reference evidence="10" key="1">
    <citation type="journal article" date="2017" name="Plant J.">
        <title>The pomegranate (Punica granatum L.) genome and the genomics of punicalagin biosynthesis.</title>
        <authorList>
            <person name="Qin G."/>
            <person name="Xu C."/>
            <person name="Ming R."/>
            <person name="Tang H."/>
            <person name="Guyot R."/>
            <person name="Kramer E.M."/>
            <person name="Hu Y."/>
            <person name="Yi X."/>
            <person name="Qi Y."/>
            <person name="Xu X."/>
            <person name="Gao Z."/>
            <person name="Pan H."/>
            <person name="Jian J."/>
            <person name="Tian Y."/>
            <person name="Yue Z."/>
            <person name="Xu Y."/>
        </authorList>
    </citation>
    <scope>NUCLEOTIDE SEQUENCE [LARGE SCALE GENOMIC DNA]</scope>
    <source>
        <strain evidence="10">cv. Dabenzi</strain>
    </source>
</reference>
<dbReference type="GO" id="GO:0005829">
    <property type="term" value="C:cytosol"/>
    <property type="evidence" value="ECO:0007669"/>
    <property type="project" value="TreeGrafter"/>
</dbReference>
<gene>
    <name evidence="12" type="primary">LOC116213152</name>
    <name evidence="9" type="ORF">CDL15_Pgr021391</name>
</gene>
<dbReference type="PROSITE" id="PS51330">
    <property type="entry name" value="DHFR_2"/>
    <property type="match status" value="1"/>
</dbReference>
<dbReference type="GO" id="GO:0046654">
    <property type="term" value="P:tetrahydrofolate biosynthetic process"/>
    <property type="evidence" value="ECO:0007669"/>
    <property type="project" value="UniProtKB-UniPathway"/>
</dbReference>
<evidence type="ECO:0000313" key="12">
    <source>
        <dbReference type="RefSeq" id="XP_031403853.1"/>
    </source>
</evidence>
<keyword evidence="6" id="KW-0560">Oxidoreductase</keyword>
<dbReference type="PRINTS" id="PR00070">
    <property type="entry name" value="DHFR"/>
</dbReference>
<evidence type="ECO:0000256" key="6">
    <source>
        <dbReference type="ARBA" id="ARBA00023002"/>
    </source>
</evidence>
<reference evidence="12" key="4">
    <citation type="submission" date="2025-04" db="UniProtKB">
        <authorList>
            <consortium name="RefSeq"/>
        </authorList>
    </citation>
    <scope>IDENTIFICATION</scope>
    <source>
        <tissue evidence="12">Leaf</tissue>
    </source>
</reference>
<dbReference type="Proteomes" id="UP000197138">
    <property type="component" value="Unassembled WGS sequence"/>
</dbReference>
<organism evidence="9 10">
    <name type="scientific">Punica granatum</name>
    <name type="common">Pomegranate</name>
    <dbReference type="NCBI Taxonomy" id="22663"/>
    <lineage>
        <taxon>Eukaryota</taxon>
        <taxon>Viridiplantae</taxon>
        <taxon>Streptophyta</taxon>
        <taxon>Embryophyta</taxon>
        <taxon>Tracheophyta</taxon>
        <taxon>Spermatophyta</taxon>
        <taxon>Magnoliopsida</taxon>
        <taxon>eudicotyledons</taxon>
        <taxon>Gunneridae</taxon>
        <taxon>Pentapetalae</taxon>
        <taxon>rosids</taxon>
        <taxon>malvids</taxon>
        <taxon>Myrtales</taxon>
        <taxon>Lythraceae</taxon>
        <taxon>Punica</taxon>
    </lineage>
</organism>
<dbReference type="SUPFAM" id="SSF55831">
    <property type="entry name" value="Thymidylate synthase/dCMP hydroxymethylase"/>
    <property type="match status" value="1"/>
</dbReference>
<feature type="domain" description="DHFR" evidence="8">
    <location>
        <begin position="65"/>
        <end position="244"/>
    </location>
</feature>
<accession>A0A218WRP4</accession>
<reference evidence="9" key="2">
    <citation type="submission" date="2017-06" db="EMBL/GenBank/DDBJ databases">
        <title>The pomegranate genome and the genomics of punicalagin biosynthesis.</title>
        <authorList>
            <person name="Xu C."/>
        </authorList>
    </citation>
    <scope>NUCLEOTIDE SEQUENCE [LARGE SCALE GENOMIC DNA]</scope>
    <source>
        <tissue evidence="9">Fresh leaf</tissue>
    </source>
</reference>
<sequence length="497" mass="55405">MLQWCRSSAPSGGTHVRRLRSRLHPSIDLLTPHRWSYRKTFSTMPRTTATVSEGGAGDLHAPRRSYQVVVAATRDMGIGKDGKLPWKLPRELKFFKELTSAVADPGRNKRNAVLMGRRTWESIPRQFQPLPGRLNVVLTRSGIAGVESTEDVLLAGSVSSALELLSASPYCSSIESVFVIGGGEILREALDAQLCDAIHITEIETDIDCDTYIPAIDLSVFKPWYSSLPVVENNIRYSFVTYIRVRNSPILESQPLSGIEKFNVECFSFLPKMILERHDEFAYLKLVQEVLSSGTRKVDRTGTGLMSKFGLQMRFNLRKSFPLLTTKRLCWQWTVDEFLKFISGSTNVKLYDAIDKIMSCTDDQGIILLSYNPLSDTQSDSAGLPYCPLVAQFYVSNGEVSCQAYQESVDVALDLPYSIASCALLTCTIAHFCGLRSSDLIQAVGDAYVSDCHILPLQEQLERLPRPFPSLKIDGRGKDIGSLTAIDFELMDYHPCS</sequence>
<dbReference type="InterPro" id="IPR036926">
    <property type="entry name" value="Thymidate_synth/dCMP_Mease_sf"/>
</dbReference>
<keyword evidence="4" id="KW-0808">Transferase</keyword>
<dbReference type="OrthoDB" id="766at2759"/>
<dbReference type="Proteomes" id="UP000515151">
    <property type="component" value="Chromosome 7"/>
</dbReference>
<dbReference type="Gene3D" id="3.30.572.10">
    <property type="entry name" value="Thymidylate synthase/dCMP hydroxymethylase domain"/>
    <property type="match status" value="2"/>
</dbReference>
<dbReference type="GO" id="GO:0004799">
    <property type="term" value="F:thymidylate synthase activity"/>
    <property type="evidence" value="ECO:0007669"/>
    <property type="project" value="TreeGrafter"/>
</dbReference>
<dbReference type="GeneID" id="116213152"/>
<dbReference type="AlphaFoldDB" id="A0A218WRP4"/>
<dbReference type="SUPFAM" id="SSF53597">
    <property type="entry name" value="Dihydrofolate reductase-like"/>
    <property type="match status" value="1"/>
</dbReference>
<evidence type="ECO:0000256" key="5">
    <source>
        <dbReference type="ARBA" id="ARBA00022857"/>
    </source>
</evidence>
<evidence type="ECO:0000256" key="4">
    <source>
        <dbReference type="ARBA" id="ARBA00022679"/>
    </source>
</evidence>
<dbReference type="EC" id="1.5.1.3" evidence="1"/>
<dbReference type="CDD" id="cd00209">
    <property type="entry name" value="DHFR"/>
    <property type="match status" value="1"/>
</dbReference>
<evidence type="ECO:0000259" key="8">
    <source>
        <dbReference type="PROSITE" id="PS51330"/>
    </source>
</evidence>
<evidence type="ECO:0000313" key="11">
    <source>
        <dbReference type="Proteomes" id="UP000515151"/>
    </source>
</evidence>
<dbReference type="PANTHER" id="PTHR11548:SF14">
    <property type="entry name" value="BIFUNCTIONAL DIHYDROFOLATE REDUCTASE-THYMIDYLATE SYNTHASE"/>
    <property type="match status" value="1"/>
</dbReference>
<protein>
    <recommendedName>
        <fullName evidence="1">dihydrofolate reductase</fullName>
        <ecNumber evidence="1">1.5.1.3</ecNumber>
    </recommendedName>
</protein>
<dbReference type="GO" id="GO:0032259">
    <property type="term" value="P:methylation"/>
    <property type="evidence" value="ECO:0007669"/>
    <property type="project" value="UniProtKB-KW"/>
</dbReference>
<evidence type="ECO:0000256" key="2">
    <source>
        <dbReference type="ARBA" id="ARBA00022563"/>
    </source>
</evidence>
<dbReference type="UniPathway" id="UPA00077">
    <property type="reaction ID" value="UER00158"/>
</dbReference>
<dbReference type="GO" id="GO:0005739">
    <property type="term" value="C:mitochondrion"/>
    <property type="evidence" value="ECO:0007669"/>
    <property type="project" value="TreeGrafter"/>
</dbReference>
<evidence type="ECO:0000256" key="3">
    <source>
        <dbReference type="ARBA" id="ARBA00022603"/>
    </source>
</evidence>
<dbReference type="GO" id="GO:0006730">
    <property type="term" value="P:one-carbon metabolic process"/>
    <property type="evidence" value="ECO:0007669"/>
    <property type="project" value="UniProtKB-KW"/>
</dbReference>
<keyword evidence="11" id="KW-1185">Reference proteome</keyword>
<evidence type="ECO:0000313" key="10">
    <source>
        <dbReference type="Proteomes" id="UP000197138"/>
    </source>
</evidence>
<dbReference type="CDD" id="cd00351">
    <property type="entry name" value="TS_Pyrimidine_HMase"/>
    <property type="match status" value="1"/>
</dbReference>
<proteinExistence type="inferred from homology"/>
<dbReference type="Pfam" id="PF00186">
    <property type="entry name" value="DHFR_1"/>
    <property type="match status" value="1"/>
</dbReference>
<dbReference type="EMBL" id="MTKT01003414">
    <property type="protein sequence ID" value="OWM75040.1"/>
    <property type="molecule type" value="Genomic_DNA"/>
</dbReference>
<dbReference type="GO" id="GO:0004146">
    <property type="term" value="F:dihydrofolate reductase activity"/>
    <property type="evidence" value="ECO:0007669"/>
    <property type="project" value="UniProtKB-EC"/>
</dbReference>
<name>A0A218WRP4_PUNGR</name>
<evidence type="ECO:0000256" key="1">
    <source>
        <dbReference type="ARBA" id="ARBA00012856"/>
    </source>
</evidence>
<dbReference type="InterPro" id="IPR017925">
    <property type="entry name" value="DHFR_CS"/>
</dbReference>
<dbReference type="PANTHER" id="PTHR11548">
    <property type="entry name" value="THYMIDYLATE SYNTHASE 1"/>
    <property type="match status" value="1"/>
</dbReference>
<dbReference type="PROSITE" id="PS00075">
    <property type="entry name" value="DHFR_1"/>
    <property type="match status" value="1"/>
</dbReference>
<dbReference type="RefSeq" id="XP_031403853.1">
    <property type="nucleotide sequence ID" value="XM_031547993.1"/>
</dbReference>
<dbReference type="InterPro" id="IPR023451">
    <property type="entry name" value="Thymidate_synth/dCMP_Mease_dom"/>
</dbReference>
<comment type="similarity">
    <text evidence="7">Belongs to the dihydrofolate reductase family.</text>
</comment>
<dbReference type="InterPro" id="IPR045097">
    <property type="entry name" value="Thymidate_synth/dCMP_Mease"/>
</dbReference>
<keyword evidence="5" id="KW-0521">NADP</keyword>